<sequence>MNSVCISSCINDARDTRVPVRATYVNLYKWPESDAEFVRSVRRGGGVPAARVVDSISCRQMYLRSYTFSREDDDKSKSESEKVTSTKQASCLGRVKETASLRWGNKEESDVNAERRKRHSRREKMRDRKKKREEACSVMFRFFRRLLFCAATVDVVDPI</sequence>
<proteinExistence type="predicted"/>
<organism evidence="2">
    <name type="scientific">Noccaea caerulescens</name>
    <name type="common">Alpine penny-cress</name>
    <name type="synonym">Thlaspi caerulescens</name>
    <dbReference type="NCBI Taxonomy" id="107243"/>
    <lineage>
        <taxon>Eukaryota</taxon>
        <taxon>Viridiplantae</taxon>
        <taxon>Streptophyta</taxon>
        <taxon>Embryophyta</taxon>
        <taxon>Tracheophyta</taxon>
        <taxon>Spermatophyta</taxon>
        <taxon>Magnoliopsida</taxon>
        <taxon>eudicotyledons</taxon>
        <taxon>Gunneridae</taxon>
        <taxon>Pentapetalae</taxon>
        <taxon>rosids</taxon>
        <taxon>malvids</taxon>
        <taxon>Brassicales</taxon>
        <taxon>Brassicaceae</taxon>
        <taxon>Coluteocarpeae</taxon>
        <taxon>Noccaea</taxon>
    </lineage>
</organism>
<dbReference type="EMBL" id="GEVL01015958">
    <property type="protein sequence ID" value="JAU61383.1"/>
    <property type="molecule type" value="Transcribed_RNA"/>
</dbReference>
<feature type="region of interest" description="Disordered" evidence="1">
    <location>
        <begin position="106"/>
        <end position="128"/>
    </location>
</feature>
<reference evidence="2" key="1">
    <citation type="submission" date="2016-07" db="EMBL/GenBank/DDBJ databases">
        <title>De novo transcriptome assembly of four accessions of the metal hyperaccumulator plant Noccaea caerulescens.</title>
        <authorList>
            <person name="Blande D."/>
            <person name="Halimaa P."/>
            <person name="Tervahauta A.I."/>
            <person name="Aarts M.G."/>
            <person name="Karenlampi S.O."/>
        </authorList>
    </citation>
    <scope>NUCLEOTIDE SEQUENCE</scope>
</reference>
<evidence type="ECO:0000256" key="1">
    <source>
        <dbReference type="SAM" id="MobiDB-lite"/>
    </source>
</evidence>
<dbReference type="PANTHER" id="PTHR35304">
    <property type="entry name" value="OS05G0120300 PROTEIN-RELATED"/>
    <property type="match status" value="1"/>
</dbReference>
<protein>
    <submittedName>
        <fullName evidence="2">Uncharacterized protein</fullName>
    </submittedName>
</protein>
<dbReference type="EMBL" id="GEVK01018136">
    <property type="protein sequence ID" value="JAU34696.1"/>
    <property type="molecule type" value="Transcribed_RNA"/>
</dbReference>
<accession>A0A1J3EX10</accession>
<dbReference type="AlphaFoldDB" id="A0A1J3EX10"/>
<dbReference type="PANTHER" id="PTHR35304:SF1">
    <property type="entry name" value="OS05G0120300 PROTEIN"/>
    <property type="match status" value="1"/>
</dbReference>
<gene>
    <name evidence="2" type="ORF">LC_TR4830_c0_g1_i1_g.17100</name>
    <name evidence="3" type="ORF">LE_TR6183_c0_g1_i1_g.22527</name>
</gene>
<name>A0A1J3EX10_NOCCA</name>
<evidence type="ECO:0000313" key="3">
    <source>
        <dbReference type="EMBL" id="JAU61383.1"/>
    </source>
</evidence>
<evidence type="ECO:0000313" key="2">
    <source>
        <dbReference type="EMBL" id="JAU34696.1"/>
    </source>
</evidence>
<feature type="compositionally biased region" description="Basic residues" evidence="1">
    <location>
        <begin position="115"/>
        <end position="128"/>
    </location>
</feature>